<sequence>MMTVTERLLVDQWFAPATPAAAQVCNTLYSPPLGEAYCLRDGRIASTIMLDKPAVAGSILPVFDGPFGCYRQPRPEQGSAALHRRKLSAVLFSQVVAIPNALRLRRQAKNGDASLRQCGVASVGGIWIETQPFSKPAAIAAFGMSHLETNGAGTRLAAWSV</sequence>
<evidence type="ECO:0000313" key="2">
    <source>
        <dbReference type="Proteomes" id="UP001556196"/>
    </source>
</evidence>
<dbReference type="RefSeq" id="WP_367725580.1">
    <property type="nucleotide sequence ID" value="NZ_JBFOCI010000007.1"/>
</dbReference>
<organism evidence="1 2">
    <name type="scientific">Mesorhizobium marinum</name>
    <dbReference type="NCBI Taxonomy" id="3228790"/>
    <lineage>
        <taxon>Bacteria</taxon>
        <taxon>Pseudomonadati</taxon>
        <taxon>Pseudomonadota</taxon>
        <taxon>Alphaproteobacteria</taxon>
        <taxon>Hyphomicrobiales</taxon>
        <taxon>Phyllobacteriaceae</taxon>
        <taxon>Mesorhizobium</taxon>
    </lineage>
</organism>
<accession>A0ABV3R516</accession>
<protein>
    <submittedName>
        <fullName evidence="1">Uncharacterized protein</fullName>
    </submittedName>
</protein>
<dbReference type="Proteomes" id="UP001556196">
    <property type="component" value="Unassembled WGS sequence"/>
</dbReference>
<reference evidence="1 2" key="1">
    <citation type="submission" date="2024-06" db="EMBL/GenBank/DDBJ databases">
        <authorList>
            <person name="Tuo L."/>
        </authorList>
    </citation>
    <scope>NUCLEOTIDE SEQUENCE [LARGE SCALE GENOMIC DNA]</scope>
    <source>
        <strain evidence="1 2">ZMM04-5</strain>
    </source>
</reference>
<name>A0ABV3R516_9HYPH</name>
<comment type="caution">
    <text evidence="1">The sequence shown here is derived from an EMBL/GenBank/DDBJ whole genome shotgun (WGS) entry which is preliminary data.</text>
</comment>
<proteinExistence type="predicted"/>
<keyword evidence="2" id="KW-1185">Reference proteome</keyword>
<gene>
    <name evidence="1" type="ORF">ABUE31_20425</name>
</gene>
<evidence type="ECO:0000313" key="1">
    <source>
        <dbReference type="EMBL" id="MEW9808363.1"/>
    </source>
</evidence>
<dbReference type="EMBL" id="JBFOCI010000007">
    <property type="protein sequence ID" value="MEW9808363.1"/>
    <property type="molecule type" value="Genomic_DNA"/>
</dbReference>